<dbReference type="EMBL" id="DROP01000112">
    <property type="protein sequence ID" value="HHI88630.1"/>
    <property type="molecule type" value="Genomic_DNA"/>
</dbReference>
<feature type="non-terminal residue" evidence="1">
    <location>
        <position position="63"/>
    </location>
</feature>
<accession>A0A7V5U129</accession>
<protein>
    <recommendedName>
        <fullName evidence="2">Cytochrome c biogenesis protein CcmE</fullName>
    </recommendedName>
</protein>
<proteinExistence type="predicted"/>
<comment type="caution">
    <text evidence="1">The sequence shown here is derived from an EMBL/GenBank/DDBJ whole genome shotgun (WGS) entry which is preliminary data.</text>
</comment>
<evidence type="ECO:0000313" key="1">
    <source>
        <dbReference type="EMBL" id="HHI88630.1"/>
    </source>
</evidence>
<gene>
    <name evidence="1" type="ORF">ENK01_01635</name>
</gene>
<organism evidence="1">
    <name type="scientific">Hellea balneolensis</name>
    <dbReference type="NCBI Taxonomy" id="287478"/>
    <lineage>
        <taxon>Bacteria</taxon>
        <taxon>Pseudomonadati</taxon>
        <taxon>Pseudomonadota</taxon>
        <taxon>Alphaproteobacteria</taxon>
        <taxon>Maricaulales</taxon>
        <taxon>Robiginitomaculaceae</taxon>
        <taxon>Hellea</taxon>
    </lineage>
</organism>
<dbReference type="AlphaFoldDB" id="A0A7V5U129"/>
<evidence type="ECO:0008006" key="2">
    <source>
        <dbReference type="Google" id="ProtNLM"/>
    </source>
</evidence>
<reference evidence="1" key="1">
    <citation type="journal article" date="2020" name="mSystems">
        <title>Genome- and Community-Level Interaction Insights into Carbon Utilization and Element Cycling Functions of Hydrothermarchaeota in Hydrothermal Sediment.</title>
        <authorList>
            <person name="Zhou Z."/>
            <person name="Liu Y."/>
            <person name="Xu W."/>
            <person name="Pan J."/>
            <person name="Luo Z.H."/>
            <person name="Li M."/>
        </authorList>
    </citation>
    <scope>NUCLEOTIDE SEQUENCE [LARGE SCALE GENOMIC DNA]</scope>
    <source>
        <strain evidence="1">HyVt-538</strain>
    </source>
</reference>
<sequence length="63" mass="6816">MKPKHRNKRLTIIAVGGLAVVFGVFLLLQALGESKQLFKNPSDVVASNFVQGKNQLRIGGLVV</sequence>
<name>A0A7V5U129_9PROT</name>
<dbReference type="Proteomes" id="UP000885806">
    <property type="component" value="Unassembled WGS sequence"/>
</dbReference>